<dbReference type="Gene3D" id="3.30.70.100">
    <property type="match status" value="1"/>
</dbReference>
<feature type="domain" description="Stress-response A/B barrel" evidence="1">
    <location>
        <begin position="4"/>
        <end position="97"/>
    </location>
</feature>
<dbReference type="InterPro" id="IPR013097">
    <property type="entry name" value="Dabb"/>
</dbReference>
<proteinExistence type="predicted"/>
<comment type="caution">
    <text evidence="2">The sequence shown here is derived from an EMBL/GenBank/DDBJ whole genome shotgun (WGS) entry which is preliminary data.</text>
</comment>
<reference evidence="3" key="1">
    <citation type="journal article" date="2019" name="Int. J. Syst. Evol. Microbiol.">
        <title>The Global Catalogue of Microorganisms (GCM) 10K type strain sequencing project: providing services to taxonomists for standard genome sequencing and annotation.</title>
        <authorList>
            <consortium name="The Broad Institute Genomics Platform"/>
            <consortium name="The Broad Institute Genome Sequencing Center for Infectious Disease"/>
            <person name="Wu L."/>
            <person name="Ma J."/>
        </authorList>
    </citation>
    <scope>NUCLEOTIDE SEQUENCE [LARGE SCALE GENOMIC DNA]</scope>
    <source>
        <strain evidence="3">JCM 12140</strain>
    </source>
</reference>
<dbReference type="SUPFAM" id="SSF54909">
    <property type="entry name" value="Dimeric alpha+beta barrel"/>
    <property type="match status" value="1"/>
</dbReference>
<evidence type="ECO:0000259" key="1">
    <source>
        <dbReference type="PROSITE" id="PS51502"/>
    </source>
</evidence>
<sequence length="99" mass="10394">MTEIVHVVLVDWDGEDGTAPERASALVAEHLPTIDGVVSVTSGPSVSPEGLEGGFDWALVVRFRDAAARDGYLPHPAHQPVADHIGARSARVVVFDVAG</sequence>
<dbReference type="InterPro" id="IPR011008">
    <property type="entry name" value="Dimeric_a/b-barrel"/>
</dbReference>
<protein>
    <recommendedName>
        <fullName evidence="1">Stress-response A/B barrel domain-containing protein</fullName>
    </recommendedName>
</protein>
<accession>A0ABP4K4G8</accession>
<dbReference type="SMART" id="SM00886">
    <property type="entry name" value="Dabb"/>
    <property type="match status" value="1"/>
</dbReference>
<organism evidence="2 3">
    <name type="scientific">Curtobacterium herbarum</name>
    <dbReference type="NCBI Taxonomy" id="150122"/>
    <lineage>
        <taxon>Bacteria</taxon>
        <taxon>Bacillati</taxon>
        <taxon>Actinomycetota</taxon>
        <taxon>Actinomycetes</taxon>
        <taxon>Micrococcales</taxon>
        <taxon>Microbacteriaceae</taxon>
        <taxon>Curtobacterium</taxon>
    </lineage>
</organism>
<dbReference type="PROSITE" id="PS51502">
    <property type="entry name" value="S_R_A_B_BARREL"/>
    <property type="match status" value="1"/>
</dbReference>
<evidence type="ECO:0000313" key="3">
    <source>
        <dbReference type="Proteomes" id="UP001501742"/>
    </source>
</evidence>
<dbReference type="Pfam" id="PF07876">
    <property type="entry name" value="Dabb"/>
    <property type="match status" value="1"/>
</dbReference>
<evidence type="ECO:0000313" key="2">
    <source>
        <dbReference type="EMBL" id="GAA1493748.1"/>
    </source>
</evidence>
<dbReference type="RefSeq" id="WP_204610161.1">
    <property type="nucleotide sequence ID" value="NZ_BAAAJX010000010.1"/>
</dbReference>
<name>A0ABP4K4G8_9MICO</name>
<gene>
    <name evidence="2" type="ORF">GCM10009627_20940</name>
</gene>
<dbReference type="Proteomes" id="UP001501742">
    <property type="component" value="Unassembled WGS sequence"/>
</dbReference>
<dbReference type="EMBL" id="BAAAJX010000010">
    <property type="protein sequence ID" value="GAA1493748.1"/>
    <property type="molecule type" value="Genomic_DNA"/>
</dbReference>
<keyword evidence="3" id="KW-1185">Reference proteome</keyword>